<keyword evidence="9" id="KW-1185">Reference proteome</keyword>
<evidence type="ECO:0000256" key="2">
    <source>
        <dbReference type="ARBA" id="ARBA00022723"/>
    </source>
</evidence>
<dbReference type="CDD" id="cd12148">
    <property type="entry name" value="fungal_TF_MHR"/>
    <property type="match status" value="1"/>
</dbReference>
<evidence type="ECO:0000256" key="6">
    <source>
        <dbReference type="ARBA" id="ARBA00023242"/>
    </source>
</evidence>
<dbReference type="EMBL" id="MDYM01000007">
    <property type="protein sequence ID" value="OQD64700.1"/>
    <property type="molecule type" value="Genomic_DNA"/>
</dbReference>
<proteinExistence type="predicted"/>
<dbReference type="GO" id="GO:0005634">
    <property type="term" value="C:nucleus"/>
    <property type="evidence" value="ECO:0007669"/>
    <property type="project" value="UniProtKB-SubCell"/>
</dbReference>
<dbReference type="InterPro" id="IPR001138">
    <property type="entry name" value="Zn2Cys6_DnaBD"/>
</dbReference>
<evidence type="ECO:0000313" key="9">
    <source>
        <dbReference type="Proteomes" id="UP000191408"/>
    </source>
</evidence>
<evidence type="ECO:0000256" key="1">
    <source>
        <dbReference type="ARBA" id="ARBA00004123"/>
    </source>
</evidence>
<keyword evidence="3" id="KW-0805">Transcription regulation</keyword>
<evidence type="ECO:0000256" key="5">
    <source>
        <dbReference type="ARBA" id="ARBA00023163"/>
    </source>
</evidence>
<dbReference type="SMART" id="SM00906">
    <property type="entry name" value="Fungal_trans"/>
    <property type="match status" value="1"/>
</dbReference>
<dbReference type="PANTHER" id="PTHR47338:SF20">
    <property type="entry name" value="ZN(II)2CYS6 TRANSCRIPTION FACTOR (EUROFUNG)"/>
    <property type="match status" value="1"/>
</dbReference>
<dbReference type="GO" id="GO:0003677">
    <property type="term" value="F:DNA binding"/>
    <property type="evidence" value="ECO:0007669"/>
    <property type="project" value="UniProtKB-KW"/>
</dbReference>
<sequence>MLTSNRRITKRGTVSCERCKLRKTKCDRQLPACQRCEQAQVGCEYTSRRKPGFPAGQRQLLEEKIEQLEAELQAAHADPVGSTLAEPVTEAVPQLSESESLFAAPLLPQGAALTTFERTRKIRERPPPIDLVLSLSSLYFRHIHPWIPFLDVQRVYSDMGSMDEPSLLYYALFGASLPFSFDSRLDQASSDAFWKYSKRKIFVDVLEEPSYKSPEVLTVLILDLSGMTHGPQVWSPLAVATKLAIQLRDTNGLVFRTSAGPGASLPLSKADRIFRQRLFWAIYSLDCYISITTNHISSMSDAHIHHFMPCRQQTWREDPSQGVEIALTPIFVFSHKLELLDLSRKVHMLGVDYMTLQDDQESLNSWLDQFKRISTELSAWMHCLPSSLLWQDTIQKDLSNSVQSAFIMLHGYYHALVIYLNCLVAAPAHGALQSEAHSQTVRQSQDNCLRSIESLAQLVTKAAAQVSDKLGWPFAWSVWVAARYVTIHRYTTGKFEPQMRTWFFLFLNLLDKMGAIWQISRKYTRLLNQAISELDKGIPTGQCGIIQPMTDLRFSTSQLEDLSRPDPMLHGMANQQEPTSIYESEDSMVLERSDDFSGAFLNDLCFDLPRQTSENWFHMPLFPSSGYQQYHLSGAD</sequence>
<accession>A0A1V6NJ31</accession>
<dbReference type="SMART" id="SM00066">
    <property type="entry name" value="GAL4"/>
    <property type="match status" value="1"/>
</dbReference>
<dbReference type="AlphaFoldDB" id="A0A1V6NJ31"/>
<dbReference type="InterPro" id="IPR036864">
    <property type="entry name" value="Zn2-C6_fun-type_DNA-bd_sf"/>
</dbReference>
<keyword evidence="4" id="KW-0238">DNA-binding</keyword>
<dbReference type="GO" id="GO:0006351">
    <property type="term" value="P:DNA-templated transcription"/>
    <property type="evidence" value="ECO:0007669"/>
    <property type="project" value="InterPro"/>
</dbReference>
<dbReference type="OrthoDB" id="3862662at2759"/>
<dbReference type="GO" id="GO:0008270">
    <property type="term" value="F:zinc ion binding"/>
    <property type="evidence" value="ECO:0007669"/>
    <property type="project" value="InterPro"/>
</dbReference>
<dbReference type="PANTHER" id="PTHR47338">
    <property type="entry name" value="ZN(II)2CYS6 TRANSCRIPTION FACTOR (EUROFUNG)-RELATED"/>
    <property type="match status" value="1"/>
</dbReference>
<evidence type="ECO:0000256" key="4">
    <source>
        <dbReference type="ARBA" id="ARBA00023125"/>
    </source>
</evidence>
<dbReference type="Pfam" id="PF00172">
    <property type="entry name" value="Zn_clus"/>
    <property type="match status" value="1"/>
</dbReference>
<dbReference type="CDD" id="cd00067">
    <property type="entry name" value="GAL4"/>
    <property type="match status" value="1"/>
</dbReference>
<name>A0A1V6NJ31_PENPO</name>
<keyword evidence="6" id="KW-0539">Nucleus</keyword>
<dbReference type="GO" id="GO:0000981">
    <property type="term" value="F:DNA-binding transcription factor activity, RNA polymerase II-specific"/>
    <property type="evidence" value="ECO:0007669"/>
    <property type="project" value="InterPro"/>
</dbReference>
<evidence type="ECO:0000313" key="8">
    <source>
        <dbReference type="EMBL" id="OQD64700.1"/>
    </source>
</evidence>
<dbReference type="SUPFAM" id="SSF57701">
    <property type="entry name" value="Zn2/Cys6 DNA-binding domain"/>
    <property type="match status" value="1"/>
</dbReference>
<feature type="domain" description="Zn(2)-C6 fungal-type" evidence="7">
    <location>
        <begin position="15"/>
        <end position="45"/>
    </location>
</feature>
<evidence type="ECO:0000256" key="3">
    <source>
        <dbReference type="ARBA" id="ARBA00023015"/>
    </source>
</evidence>
<comment type="caution">
    <text evidence="8">The sequence shown here is derived from an EMBL/GenBank/DDBJ whole genome shotgun (WGS) entry which is preliminary data.</text>
</comment>
<dbReference type="PROSITE" id="PS50048">
    <property type="entry name" value="ZN2_CY6_FUNGAL_2"/>
    <property type="match status" value="1"/>
</dbReference>
<reference evidence="9" key="1">
    <citation type="journal article" date="2017" name="Nat. Microbiol.">
        <title>Global analysis of biosynthetic gene clusters reveals vast potential of secondary metabolite production in Penicillium species.</title>
        <authorList>
            <person name="Nielsen J.C."/>
            <person name="Grijseels S."/>
            <person name="Prigent S."/>
            <person name="Ji B."/>
            <person name="Dainat J."/>
            <person name="Nielsen K.F."/>
            <person name="Frisvad J.C."/>
            <person name="Workman M."/>
            <person name="Nielsen J."/>
        </authorList>
    </citation>
    <scope>NUCLEOTIDE SEQUENCE [LARGE SCALE GENOMIC DNA]</scope>
    <source>
        <strain evidence="9">IBT 4502</strain>
    </source>
</reference>
<dbReference type="Gene3D" id="4.10.240.10">
    <property type="entry name" value="Zn(2)-C6 fungal-type DNA-binding domain"/>
    <property type="match status" value="1"/>
</dbReference>
<keyword evidence="5" id="KW-0804">Transcription</keyword>
<evidence type="ECO:0000259" key="7">
    <source>
        <dbReference type="PROSITE" id="PS50048"/>
    </source>
</evidence>
<protein>
    <recommendedName>
        <fullName evidence="7">Zn(2)-C6 fungal-type domain-containing protein</fullName>
    </recommendedName>
</protein>
<gene>
    <name evidence="8" type="ORF">PENPOL_c007G08357</name>
</gene>
<dbReference type="PROSITE" id="PS00463">
    <property type="entry name" value="ZN2_CY6_FUNGAL_1"/>
    <property type="match status" value="1"/>
</dbReference>
<organism evidence="8 9">
    <name type="scientific">Penicillium polonicum</name>
    <dbReference type="NCBI Taxonomy" id="60169"/>
    <lineage>
        <taxon>Eukaryota</taxon>
        <taxon>Fungi</taxon>
        <taxon>Dikarya</taxon>
        <taxon>Ascomycota</taxon>
        <taxon>Pezizomycotina</taxon>
        <taxon>Eurotiomycetes</taxon>
        <taxon>Eurotiomycetidae</taxon>
        <taxon>Eurotiales</taxon>
        <taxon>Aspergillaceae</taxon>
        <taxon>Penicillium</taxon>
    </lineage>
</organism>
<dbReference type="InterPro" id="IPR007219">
    <property type="entry name" value="XnlR_reg_dom"/>
</dbReference>
<dbReference type="Proteomes" id="UP000191408">
    <property type="component" value="Unassembled WGS sequence"/>
</dbReference>
<keyword evidence="2" id="KW-0479">Metal-binding</keyword>
<comment type="subcellular location">
    <subcellularLocation>
        <location evidence="1">Nucleus</location>
    </subcellularLocation>
</comment>
<dbReference type="Pfam" id="PF04082">
    <property type="entry name" value="Fungal_trans"/>
    <property type="match status" value="1"/>
</dbReference>
<dbReference type="InterPro" id="IPR050815">
    <property type="entry name" value="TF_fung"/>
</dbReference>